<dbReference type="RefSeq" id="WP_235590456.1">
    <property type="nucleotide sequence ID" value="NZ_JAPNPT010000045.1"/>
</dbReference>
<feature type="compositionally biased region" description="Basic and acidic residues" evidence="1">
    <location>
        <begin position="1"/>
        <end position="15"/>
    </location>
</feature>
<evidence type="ECO:0000313" key="3">
    <source>
        <dbReference type="Proteomes" id="UP001221338"/>
    </source>
</evidence>
<keyword evidence="3" id="KW-1185">Reference proteome</keyword>
<organism evidence="2 3">
    <name type="scientific">Bacillus paranthracis</name>
    <dbReference type="NCBI Taxonomy" id="2026186"/>
    <lineage>
        <taxon>Bacteria</taxon>
        <taxon>Bacillati</taxon>
        <taxon>Bacillota</taxon>
        <taxon>Bacilli</taxon>
        <taxon>Bacillales</taxon>
        <taxon>Bacillaceae</taxon>
        <taxon>Bacillus</taxon>
        <taxon>Bacillus cereus group</taxon>
    </lineage>
</organism>
<feature type="non-terminal residue" evidence="2">
    <location>
        <position position="64"/>
    </location>
</feature>
<reference evidence="2 3" key="1">
    <citation type="submission" date="2023-03" db="EMBL/GenBank/DDBJ databases">
        <title>Genetic diversity of Bacillus cereus sensu lato isolates from Slovenia.</title>
        <authorList>
            <person name="Abdelli M."/>
        </authorList>
    </citation>
    <scope>NUCLEOTIDE SEQUENCE [LARGE SCALE GENOMIC DNA]</scope>
    <source>
        <strain evidence="2 3">SIBC61B</strain>
    </source>
</reference>
<sequence length="64" mass="7649">MEANTKKATKDEKNHPQCQQASVNRTQFVRQITNNWRCGFIMSRKYKFELKRNAVEHYLNTNDS</sequence>
<proteinExistence type="predicted"/>
<feature type="region of interest" description="Disordered" evidence="1">
    <location>
        <begin position="1"/>
        <end position="21"/>
    </location>
</feature>
<comment type="caution">
    <text evidence="2">The sequence shown here is derived from an EMBL/GenBank/DDBJ whole genome shotgun (WGS) entry which is preliminary data.</text>
</comment>
<name>A0ABT6E5Q3_9BACI</name>
<dbReference type="EMBL" id="JARPRV010000036">
    <property type="protein sequence ID" value="MDG0944950.1"/>
    <property type="molecule type" value="Genomic_DNA"/>
</dbReference>
<accession>A0ABT6E5Q3</accession>
<protein>
    <submittedName>
        <fullName evidence="2">Uncharacterized protein</fullName>
    </submittedName>
</protein>
<evidence type="ECO:0000256" key="1">
    <source>
        <dbReference type="SAM" id="MobiDB-lite"/>
    </source>
</evidence>
<evidence type="ECO:0000313" key="2">
    <source>
        <dbReference type="EMBL" id="MDG0944950.1"/>
    </source>
</evidence>
<dbReference type="Proteomes" id="UP001221338">
    <property type="component" value="Unassembled WGS sequence"/>
</dbReference>
<gene>
    <name evidence="2" type="ORF">P6U22_27860</name>
</gene>